<dbReference type="SUPFAM" id="SSF47413">
    <property type="entry name" value="lambda repressor-like DNA-binding domains"/>
    <property type="match status" value="1"/>
</dbReference>
<gene>
    <name evidence="3" type="ORF">IAA48_00350</name>
</gene>
<comment type="caution">
    <text evidence="3">The sequence shown here is derived from an EMBL/GenBank/DDBJ whole genome shotgun (WGS) entry which is preliminary data.</text>
</comment>
<accession>A0A9D1RCE0</accession>
<sequence>MDTRLRDLREDNDLTQEECAKIAYISKKSYIRYEKGERIPPLDTVKAYAEYYHVSIDYIAKMTDISQPYPKE</sequence>
<evidence type="ECO:0000313" key="4">
    <source>
        <dbReference type="Proteomes" id="UP000824205"/>
    </source>
</evidence>
<protein>
    <submittedName>
        <fullName evidence="3">Helix-turn-helix domain-containing protein</fullName>
    </submittedName>
</protein>
<dbReference type="SMART" id="SM00530">
    <property type="entry name" value="HTH_XRE"/>
    <property type="match status" value="1"/>
</dbReference>
<keyword evidence="1" id="KW-0238">DNA-binding</keyword>
<dbReference type="InterPro" id="IPR001387">
    <property type="entry name" value="Cro/C1-type_HTH"/>
</dbReference>
<feature type="domain" description="HTH cro/C1-type" evidence="2">
    <location>
        <begin position="5"/>
        <end position="59"/>
    </location>
</feature>
<evidence type="ECO:0000313" key="3">
    <source>
        <dbReference type="EMBL" id="HIW84925.1"/>
    </source>
</evidence>
<dbReference type="Pfam" id="PF01381">
    <property type="entry name" value="HTH_3"/>
    <property type="match status" value="1"/>
</dbReference>
<name>A0A9D1RCE0_9FIRM</name>
<dbReference type="CDD" id="cd00093">
    <property type="entry name" value="HTH_XRE"/>
    <property type="match status" value="1"/>
</dbReference>
<dbReference type="Gene3D" id="1.10.260.40">
    <property type="entry name" value="lambda repressor-like DNA-binding domains"/>
    <property type="match status" value="1"/>
</dbReference>
<dbReference type="Proteomes" id="UP000824205">
    <property type="component" value="Unassembled WGS sequence"/>
</dbReference>
<dbReference type="PANTHER" id="PTHR46558:SF11">
    <property type="entry name" value="HTH-TYPE TRANSCRIPTIONAL REGULATOR XRE"/>
    <property type="match status" value="1"/>
</dbReference>
<proteinExistence type="predicted"/>
<evidence type="ECO:0000256" key="1">
    <source>
        <dbReference type="ARBA" id="ARBA00023125"/>
    </source>
</evidence>
<dbReference type="EMBL" id="DXGE01000001">
    <property type="protein sequence ID" value="HIW84925.1"/>
    <property type="molecule type" value="Genomic_DNA"/>
</dbReference>
<dbReference type="PANTHER" id="PTHR46558">
    <property type="entry name" value="TRACRIPTIONAL REGULATORY PROTEIN-RELATED-RELATED"/>
    <property type="match status" value="1"/>
</dbReference>
<reference evidence="3" key="2">
    <citation type="submission" date="2021-04" db="EMBL/GenBank/DDBJ databases">
        <authorList>
            <person name="Gilroy R."/>
        </authorList>
    </citation>
    <scope>NUCLEOTIDE SEQUENCE</scope>
    <source>
        <strain evidence="3">421</strain>
    </source>
</reference>
<dbReference type="AlphaFoldDB" id="A0A9D1RCE0"/>
<dbReference type="InterPro" id="IPR010982">
    <property type="entry name" value="Lambda_DNA-bd_dom_sf"/>
</dbReference>
<evidence type="ECO:0000259" key="2">
    <source>
        <dbReference type="PROSITE" id="PS50943"/>
    </source>
</evidence>
<reference evidence="3" key="1">
    <citation type="journal article" date="2021" name="PeerJ">
        <title>Extensive microbial diversity within the chicken gut microbiome revealed by metagenomics and culture.</title>
        <authorList>
            <person name="Gilroy R."/>
            <person name="Ravi A."/>
            <person name="Getino M."/>
            <person name="Pursley I."/>
            <person name="Horton D.L."/>
            <person name="Alikhan N.F."/>
            <person name="Baker D."/>
            <person name="Gharbi K."/>
            <person name="Hall N."/>
            <person name="Watson M."/>
            <person name="Adriaenssens E.M."/>
            <person name="Foster-Nyarko E."/>
            <person name="Jarju S."/>
            <person name="Secka A."/>
            <person name="Antonio M."/>
            <person name="Oren A."/>
            <person name="Chaudhuri R.R."/>
            <person name="La Ragione R."/>
            <person name="Hildebrand F."/>
            <person name="Pallen M.J."/>
        </authorList>
    </citation>
    <scope>NUCLEOTIDE SEQUENCE</scope>
    <source>
        <strain evidence="3">421</strain>
    </source>
</reference>
<organism evidence="3 4">
    <name type="scientific">Candidatus Eubacterium faecipullorum</name>
    <dbReference type="NCBI Taxonomy" id="2838571"/>
    <lineage>
        <taxon>Bacteria</taxon>
        <taxon>Bacillati</taxon>
        <taxon>Bacillota</taxon>
        <taxon>Clostridia</taxon>
        <taxon>Eubacteriales</taxon>
        <taxon>Eubacteriaceae</taxon>
        <taxon>Eubacterium</taxon>
    </lineage>
</organism>
<dbReference type="PROSITE" id="PS50943">
    <property type="entry name" value="HTH_CROC1"/>
    <property type="match status" value="1"/>
</dbReference>
<dbReference type="GO" id="GO:0003677">
    <property type="term" value="F:DNA binding"/>
    <property type="evidence" value="ECO:0007669"/>
    <property type="project" value="UniProtKB-KW"/>
</dbReference>